<organism evidence="3 4">
    <name type="scientific">Tetradesmus obliquus</name>
    <name type="common">Green alga</name>
    <name type="synonym">Acutodesmus obliquus</name>
    <dbReference type="NCBI Taxonomy" id="3088"/>
    <lineage>
        <taxon>Eukaryota</taxon>
        <taxon>Viridiplantae</taxon>
        <taxon>Chlorophyta</taxon>
        <taxon>core chlorophytes</taxon>
        <taxon>Chlorophyceae</taxon>
        <taxon>CS clade</taxon>
        <taxon>Sphaeropleales</taxon>
        <taxon>Scenedesmaceae</taxon>
        <taxon>Tetradesmus</taxon>
    </lineage>
</organism>
<keyword evidence="2" id="KW-1133">Transmembrane helix</keyword>
<dbReference type="AlphaFoldDB" id="A0A383VAY8"/>
<evidence type="ECO:0000256" key="1">
    <source>
        <dbReference type="SAM" id="MobiDB-lite"/>
    </source>
</evidence>
<feature type="transmembrane region" description="Helical" evidence="2">
    <location>
        <begin position="182"/>
        <end position="201"/>
    </location>
</feature>
<keyword evidence="2" id="KW-0812">Transmembrane</keyword>
<keyword evidence="4" id="KW-1185">Reference proteome</keyword>
<accession>A0A383VAY8</accession>
<feature type="region of interest" description="Disordered" evidence="1">
    <location>
        <begin position="87"/>
        <end position="119"/>
    </location>
</feature>
<dbReference type="EMBL" id="FNXT01000153">
    <property type="protein sequence ID" value="SZX61526.1"/>
    <property type="molecule type" value="Genomic_DNA"/>
</dbReference>
<sequence>MVREVNRVEQTPIKDSPDRHLTSSTMDTDVRPRDQSVTAAADVLHDAAAKANGLGQAQDSIQLTPSTGLGKAQDSIQLTKSRLTSAASKTSDVHAAADTLNDNPPRASKVSFSKQGKPGSAIPLAPGAAAVRPRQSRPLALTYAAIALTGLLFIGSCGPVLSPRAFSTSSSLAGSLSSWSPLPQGLLLALLAALLGAAYLLRKPTQSGSNSGSEPLEMPPGVTVNEHGLLCDAAGSPLPRGLRLAPGGRGFTLGPNDTPLPKGCAVGPGGVLLHAASGRPIPHSCGVSDAGLLLSSTGEPLPDSMAVGPNSTLLAADGTLLSPDLQPVPAGFSLSPCGAFLLRPNGKPVPRGVHVGPGFRLLKPNGEHLPDGVKIGPCGTIICVDGTILCADGHPAPPGFGLNADKTHILDPQGAPVEDSYSMGPNGTLITQDGALVTALGKQPLPRSSWALGPLGNLLMAGQPVAAGAAFDAAGQLVGPAGEVLGVLPGDDGAPCSGQEAPM</sequence>
<feature type="transmembrane region" description="Helical" evidence="2">
    <location>
        <begin position="140"/>
        <end position="162"/>
    </location>
</feature>
<evidence type="ECO:0000313" key="3">
    <source>
        <dbReference type="EMBL" id="SZX61526.1"/>
    </source>
</evidence>
<gene>
    <name evidence="3" type="ORF">BQ4739_LOCUS2040</name>
</gene>
<reference evidence="3 4" key="1">
    <citation type="submission" date="2016-10" db="EMBL/GenBank/DDBJ databases">
        <authorList>
            <person name="Cai Z."/>
        </authorList>
    </citation>
    <scope>NUCLEOTIDE SEQUENCE [LARGE SCALE GENOMIC DNA]</scope>
</reference>
<keyword evidence="2" id="KW-0472">Membrane</keyword>
<feature type="region of interest" description="Disordered" evidence="1">
    <location>
        <begin position="1"/>
        <end position="39"/>
    </location>
</feature>
<protein>
    <submittedName>
        <fullName evidence="3">Uncharacterized protein</fullName>
    </submittedName>
</protein>
<evidence type="ECO:0000313" key="4">
    <source>
        <dbReference type="Proteomes" id="UP000256970"/>
    </source>
</evidence>
<dbReference type="Proteomes" id="UP000256970">
    <property type="component" value="Unassembled WGS sequence"/>
</dbReference>
<name>A0A383VAY8_TETOB</name>
<evidence type="ECO:0000256" key="2">
    <source>
        <dbReference type="SAM" id="Phobius"/>
    </source>
</evidence>
<proteinExistence type="predicted"/>